<keyword evidence="4" id="KW-1185">Reference proteome</keyword>
<dbReference type="SUPFAM" id="SSF51197">
    <property type="entry name" value="Clavaminate synthase-like"/>
    <property type="match status" value="1"/>
</dbReference>
<evidence type="ECO:0000256" key="1">
    <source>
        <dbReference type="SAM" id="MobiDB-lite"/>
    </source>
</evidence>
<protein>
    <submittedName>
        <fullName evidence="3">Alpha-ketoglutarate-dependent dioxygenase alkB 7, mitochondrial</fullName>
    </submittedName>
</protein>
<keyword evidence="3" id="KW-0560">Oxidoreductase</keyword>
<dbReference type="PANTHER" id="PTHR21052:SF0">
    <property type="entry name" value="ALPHA-KETOGLUTARATE-DEPENDENT DIOXYGENASE ALKB HOMOLOG 7, MITOCHONDRIAL"/>
    <property type="match status" value="1"/>
</dbReference>
<dbReference type="EMBL" id="JAAAIP010000020">
    <property type="protein sequence ID" value="KAG0329196.1"/>
    <property type="molecule type" value="Genomic_DNA"/>
</dbReference>
<comment type="caution">
    <text evidence="3">The sequence shown here is derived from an EMBL/GenBank/DDBJ whole genome shotgun (WGS) entry which is preliminary data.</text>
</comment>
<proteinExistence type="predicted"/>
<dbReference type="GO" id="GO:0006974">
    <property type="term" value="P:DNA damage response"/>
    <property type="evidence" value="ECO:0007669"/>
    <property type="project" value="InterPro"/>
</dbReference>
<dbReference type="PANTHER" id="PTHR21052">
    <property type="entry name" value="SPERMATOGENESIS ASSOCIATED 11-RELATED"/>
    <property type="match status" value="1"/>
</dbReference>
<keyword evidence="3" id="KW-0223">Dioxygenase</keyword>
<dbReference type="GO" id="GO:0051213">
    <property type="term" value="F:dioxygenase activity"/>
    <property type="evidence" value="ECO:0007669"/>
    <property type="project" value="UniProtKB-KW"/>
</dbReference>
<accession>A0A9P6RTE7</accession>
<reference evidence="3" key="1">
    <citation type="journal article" date="2020" name="Fungal Divers.">
        <title>Resolving the Mortierellaceae phylogeny through synthesis of multi-gene phylogenetics and phylogenomics.</title>
        <authorList>
            <person name="Vandepol N."/>
            <person name="Liber J."/>
            <person name="Desiro A."/>
            <person name="Na H."/>
            <person name="Kennedy M."/>
            <person name="Barry K."/>
            <person name="Grigoriev I.V."/>
            <person name="Miller A.N."/>
            <person name="O'Donnell K."/>
            <person name="Stajich J.E."/>
            <person name="Bonito G."/>
        </authorList>
    </citation>
    <scope>NUCLEOTIDE SEQUENCE</scope>
    <source>
        <strain evidence="3">REB-010B</strain>
    </source>
</reference>
<dbReference type="InterPro" id="IPR027450">
    <property type="entry name" value="AlkB-like"/>
</dbReference>
<feature type="compositionally biased region" description="Low complexity" evidence="1">
    <location>
        <begin position="198"/>
        <end position="215"/>
    </location>
</feature>
<sequence length="362" mass="38578">MTGRYRAGVALLTRAGRAMRVDHVGTSPCFASGMSTAGARSFRAVVVPALSNFQVSSALGAGLPRHCYSTAAATSATKATIPNNTNDSPSIADPAAAVYNSLSTPTSIASSHFDLSKIAPAEHAQILHDFIIVPDYLTVAEQSMLVDAATKKLKRALGKQVRYEDGHFDGVITRYRECSATDWGSGSGIGSGSGSGSGLESAGSSGTGTATTSAADAPSPERTTPQEIMQSIKREFFPHHWNWVAPHILELEAGKGGIKPHVDHLDASGQVVAGLCLGSTAVMELIHEDDPAKSFRVLLPKGCFYFQRDSVRYRYKHGIPILPEDHQFRGSIIPKEKRISIMLRNALEQPGQRGRVGSSSVY</sequence>
<dbReference type="InterPro" id="IPR032870">
    <property type="entry name" value="ALKBH7-like"/>
</dbReference>
<dbReference type="OrthoDB" id="28127at2759"/>
<dbReference type="Gene3D" id="2.60.120.590">
    <property type="entry name" value="Alpha-ketoglutarate-dependent dioxygenase AlkB-like"/>
    <property type="match status" value="1"/>
</dbReference>
<evidence type="ECO:0000313" key="4">
    <source>
        <dbReference type="Proteomes" id="UP000738325"/>
    </source>
</evidence>
<dbReference type="InterPro" id="IPR037151">
    <property type="entry name" value="AlkB-like_sf"/>
</dbReference>
<dbReference type="AlphaFoldDB" id="A0A9P6RTE7"/>
<evidence type="ECO:0000313" key="3">
    <source>
        <dbReference type="EMBL" id="KAG0329196.1"/>
    </source>
</evidence>
<dbReference type="Pfam" id="PF13532">
    <property type="entry name" value="2OG-FeII_Oxy_2"/>
    <property type="match status" value="1"/>
</dbReference>
<gene>
    <name evidence="3" type="primary">ALKBH7</name>
    <name evidence="3" type="ORF">BGZ99_003086</name>
</gene>
<feature type="region of interest" description="Disordered" evidence="1">
    <location>
        <begin position="187"/>
        <end position="225"/>
    </location>
</feature>
<evidence type="ECO:0000259" key="2">
    <source>
        <dbReference type="Pfam" id="PF13532"/>
    </source>
</evidence>
<dbReference type="GO" id="GO:0005759">
    <property type="term" value="C:mitochondrial matrix"/>
    <property type="evidence" value="ECO:0007669"/>
    <property type="project" value="TreeGrafter"/>
</dbReference>
<organism evidence="3 4">
    <name type="scientific">Dissophora globulifera</name>
    <dbReference type="NCBI Taxonomy" id="979702"/>
    <lineage>
        <taxon>Eukaryota</taxon>
        <taxon>Fungi</taxon>
        <taxon>Fungi incertae sedis</taxon>
        <taxon>Mucoromycota</taxon>
        <taxon>Mortierellomycotina</taxon>
        <taxon>Mortierellomycetes</taxon>
        <taxon>Mortierellales</taxon>
        <taxon>Mortierellaceae</taxon>
        <taxon>Dissophora</taxon>
    </lineage>
</organism>
<name>A0A9P6RTE7_9FUNG</name>
<feature type="domain" description="Alpha-ketoglutarate-dependent dioxygenase AlkB-like" evidence="2">
    <location>
        <begin position="215"/>
        <end position="344"/>
    </location>
</feature>
<feature type="compositionally biased region" description="Gly residues" evidence="1">
    <location>
        <begin position="187"/>
        <end position="197"/>
    </location>
</feature>
<dbReference type="Proteomes" id="UP000738325">
    <property type="component" value="Unassembled WGS sequence"/>
</dbReference>
<dbReference type="GO" id="GO:0006631">
    <property type="term" value="P:fatty acid metabolic process"/>
    <property type="evidence" value="ECO:0007669"/>
    <property type="project" value="TreeGrafter"/>
</dbReference>